<dbReference type="InterPro" id="IPR001155">
    <property type="entry name" value="OxRdtase_FMN_N"/>
</dbReference>
<gene>
    <name evidence="12" type="ORF">UAU_03205</name>
</gene>
<dbReference type="PANTHER" id="PTHR42917">
    <property type="entry name" value="2,4-DIENOYL-COA REDUCTASE"/>
    <property type="match status" value="1"/>
</dbReference>
<dbReference type="Gene3D" id="3.40.50.720">
    <property type="entry name" value="NAD(P)-binding Rossmann-like Domain"/>
    <property type="match status" value="1"/>
</dbReference>
<evidence type="ECO:0000256" key="5">
    <source>
        <dbReference type="ARBA" id="ARBA00022643"/>
    </source>
</evidence>
<name>R2Q9K1_9ENTE</name>
<keyword evidence="6" id="KW-0479">Metal-binding</keyword>
<evidence type="ECO:0000256" key="1">
    <source>
        <dbReference type="ARBA" id="ARBA00001917"/>
    </source>
</evidence>
<evidence type="ECO:0000256" key="7">
    <source>
        <dbReference type="ARBA" id="ARBA00023002"/>
    </source>
</evidence>
<dbReference type="InterPro" id="IPR051793">
    <property type="entry name" value="NADH:flavin_oxidoreductase"/>
</dbReference>
<keyword evidence="4" id="KW-0285">Flavoprotein</keyword>
<keyword evidence="8" id="KW-0408">Iron</keyword>
<dbReference type="PANTHER" id="PTHR42917:SF2">
    <property type="entry name" value="2,4-DIENOYL-COA REDUCTASE [(2E)-ENOYL-COA-PRODUCING]"/>
    <property type="match status" value="1"/>
</dbReference>
<dbReference type="STRING" id="160454.RV10_GL004934"/>
<evidence type="ECO:0008006" key="14">
    <source>
        <dbReference type="Google" id="ProtNLM"/>
    </source>
</evidence>
<dbReference type="Gene3D" id="3.50.50.60">
    <property type="entry name" value="FAD/NAD(P)-binding domain"/>
    <property type="match status" value="1"/>
</dbReference>
<keyword evidence="13" id="KW-1185">Reference proteome</keyword>
<keyword evidence="7" id="KW-0560">Oxidoreductase</keyword>
<comment type="cofactor">
    <cofactor evidence="1">
        <name>FMN</name>
        <dbReference type="ChEBI" id="CHEBI:58210"/>
    </cofactor>
</comment>
<evidence type="ECO:0000256" key="2">
    <source>
        <dbReference type="ARBA" id="ARBA00001966"/>
    </source>
</evidence>
<dbReference type="GO" id="GO:0051536">
    <property type="term" value="F:iron-sulfur cluster binding"/>
    <property type="evidence" value="ECO:0007669"/>
    <property type="project" value="UniProtKB-KW"/>
</dbReference>
<evidence type="ECO:0000313" key="13">
    <source>
        <dbReference type="Proteomes" id="UP000013782"/>
    </source>
</evidence>
<organism evidence="12 13">
    <name type="scientific">Enterococcus pallens ATCC BAA-351</name>
    <dbReference type="NCBI Taxonomy" id="1158607"/>
    <lineage>
        <taxon>Bacteria</taxon>
        <taxon>Bacillati</taxon>
        <taxon>Bacillota</taxon>
        <taxon>Bacilli</taxon>
        <taxon>Lactobacillales</taxon>
        <taxon>Enterococcaceae</taxon>
        <taxon>Enterococcus</taxon>
    </lineage>
</organism>
<dbReference type="CDD" id="cd02803">
    <property type="entry name" value="OYE_like_FMN_family"/>
    <property type="match status" value="1"/>
</dbReference>
<evidence type="ECO:0000256" key="9">
    <source>
        <dbReference type="ARBA" id="ARBA00023014"/>
    </source>
</evidence>
<sequence length="644" mass="70041">MKYPKMFEPGSIGKLRLKNRIVMPAMGTAYATASGEASDNMIAYYEERAKNDCGLIITEITRVNSVNGRGLFNQLSVIDAQCIPQLERLAAAVHRHDSKIFVQLHHPGRETTAMLQGGTQPVAPSAIPCKKTKEMPRELTTQECDDLVTAFVTGAVLAKTAGIDGVELHAAHGYLLNGFLSPHTNKRTDKYGGTFHNRVRILGDIITYIKFMCGADFPVSVRISGDDYVEGGNRLEDTVKIALMIESFGADAINVSSGTYESSPTIIEPNSYPQGWKKHLAKEIRKHVHIPVIAVNNIKEPSVAEALMEEEVCDFVALGRAQLADSAWAKKAKEGDDLFIRKCISCLYCFEELETGRKTKCAINPRTGQEKVFANYQKDGNNQPVVVIGGGPAGMQAAITLAKRDFKVTLFEQGATLGGTLNVANKPPFKENLTWLIDTMTEEMKRLAVDVRLNTKATAEMIKELSPVGIFVAGGAKPIIPAIPGIDSNHVLTAESYLSEPVALGKKVTVVGSGMTGMETAEVLAEKGHEVTVVEMQPTIGTSIHYMVLEGMIERLSKNNVTMLPAHKLIAVDDKAALLFNTLASKTAMVESDNVILAIGVTPNNHLTDEFKELSDRVITIGDNNRSGRIADAIHDGFNKAFVF</sequence>
<dbReference type="InterPro" id="IPR013785">
    <property type="entry name" value="Aldolase_TIM"/>
</dbReference>
<evidence type="ECO:0000256" key="6">
    <source>
        <dbReference type="ARBA" id="ARBA00022723"/>
    </source>
</evidence>
<dbReference type="GO" id="GO:0010181">
    <property type="term" value="F:FMN binding"/>
    <property type="evidence" value="ECO:0007669"/>
    <property type="project" value="InterPro"/>
</dbReference>
<feature type="domain" description="FAD/NAD(P)-binding" evidence="11">
    <location>
        <begin position="385"/>
        <end position="608"/>
    </location>
</feature>
<feature type="domain" description="NADH:flavin oxidoreductase/NADH oxidase N-terminal" evidence="10">
    <location>
        <begin position="5"/>
        <end position="335"/>
    </location>
</feature>
<dbReference type="EMBL" id="AJAQ01000033">
    <property type="protein sequence ID" value="EOH91903.1"/>
    <property type="molecule type" value="Genomic_DNA"/>
</dbReference>
<keyword evidence="5" id="KW-0288">FMN</keyword>
<proteinExistence type="inferred from homology"/>
<dbReference type="eggNOG" id="COG0446">
    <property type="taxonomic scope" value="Bacteria"/>
</dbReference>
<evidence type="ECO:0000256" key="3">
    <source>
        <dbReference type="ARBA" id="ARBA00011048"/>
    </source>
</evidence>
<evidence type="ECO:0000259" key="11">
    <source>
        <dbReference type="Pfam" id="PF07992"/>
    </source>
</evidence>
<dbReference type="PRINTS" id="PR00368">
    <property type="entry name" value="FADPNR"/>
</dbReference>
<dbReference type="GO" id="GO:0046872">
    <property type="term" value="F:metal ion binding"/>
    <property type="evidence" value="ECO:0007669"/>
    <property type="project" value="UniProtKB-KW"/>
</dbReference>
<dbReference type="Gene3D" id="3.20.20.70">
    <property type="entry name" value="Aldolase class I"/>
    <property type="match status" value="1"/>
</dbReference>
<evidence type="ECO:0000259" key="10">
    <source>
        <dbReference type="Pfam" id="PF00724"/>
    </source>
</evidence>
<reference evidence="12 13" key="1">
    <citation type="submission" date="2013-02" db="EMBL/GenBank/DDBJ databases">
        <title>The Genome Sequence of Enterococcus pallens BAA-351.</title>
        <authorList>
            <consortium name="The Broad Institute Genome Sequencing Platform"/>
            <consortium name="The Broad Institute Genome Sequencing Center for Infectious Disease"/>
            <person name="Earl A.M."/>
            <person name="Gilmore M.S."/>
            <person name="Lebreton F."/>
            <person name="Walker B."/>
            <person name="Young S.K."/>
            <person name="Zeng Q."/>
            <person name="Gargeya S."/>
            <person name="Fitzgerald M."/>
            <person name="Haas B."/>
            <person name="Abouelleil A."/>
            <person name="Alvarado L."/>
            <person name="Arachchi H.M."/>
            <person name="Berlin A.M."/>
            <person name="Chapman S.B."/>
            <person name="Dewar J."/>
            <person name="Goldberg J."/>
            <person name="Griggs A."/>
            <person name="Gujja S."/>
            <person name="Hansen M."/>
            <person name="Howarth C."/>
            <person name="Imamovic A."/>
            <person name="Larimer J."/>
            <person name="McCowan C."/>
            <person name="Murphy C."/>
            <person name="Neiman D."/>
            <person name="Pearson M."/>
            <person name="Priest M."/>
            <person name="Roberts A."/>
            <person name="Saif S."/>
            <person name="Shea T."/>
            <person name="Sisk P."/>
            <person name="Sykes S."/>
            <person name="Wortman J."/>
            <person name="Nusbaum C."/>
            <person name="Birren B."/>
        </authorList>
    </citation>
    <scope>NUCLEOTIDE SEQUENCE [LARGE SCALE GENOMIC DNA]</scope>
    <source>
        <strain evidence="12 13">ATCC BAA-351</strain>
    </source>
</reference>
<comment type="similarity">
    <text evidence="3">In the N-terminal section; belongs to the NADH:flavin oxidoreductase/NADH oxidase family.</text>
</comment>
<dbReference type="HOGENOM" id="CLU_012153_1_1_9"/>
<dbReference type="OrthoDB" id="9772736at2"/>
<dbReference type="Proteomes" id="UP000013782">
    <property type="component" value="Unassembled WGS sequence"/>
</dbReference>
<dbReference type="SUPFAM" id="SSF51395">
    <property type="entry name" value="FMN-linked oxidoreductases"/>
    <property type="match status" value="1"/>
</dbReference>
<dbReference type="GO" id="GO:0016491">
    <property type="term" value="F:oxidoreductase activity"/>
    <property type="evidence" value="ECO:0007669"/>
    <property type="project" value="UniProtKB-KW"/>
</dbReference>
<dbReference type="RefSeq" id="WP_010758187.1">
    <property type="nucleotide sequence ID" value="NZ_ASWD01000001.1"/>
</dbReference>
<comment type="cofactor">
    <cofactor evidence="2">
        <name>[4Fe-4S] cluster</name>
        <dbReference type="ChEBI" id="CHEBI:49883"/>
    </cofactor>
</comment>
<evidence type="ECO:0000313" key="12">
    <source>
        <dbReference type="EMBL" id="EOH91903.1"/>
    </source>
</evidence>
<dbReference type="Pfam" id="PF00724">
    <property type="entry name" value="Oxidored_FMN"/>
    <property type="match status" value="1"/>
</dbReference>
<dbReference type="InterPro" id="IPR036188">
    <property type="entry name" value="FAD/NAD-bd_sf"/>
</dbReference>
<accession>R2Q9K1</accession>
<dbReference type="PRINTS" id="PR00469">
    <property type="entry name" value="PNDRDTASEII"/>
</dbReference>
<keyword evidence="9" id="KW-0411">Iron-sulfur</keyword>
<dbReference type="InterPro" id="IPR023753">
    <property type="entry name" value="FAD/NAD-binding_dom"/>
</dbReference>
<dbReference type="PATRIC" id="fig|1158607.3.peg.3195"/>
<protein>
    <recommendedName>
        <fullName evidence="14">NADH:flavin oxidoreductase/NADH oxidase N-terminal domain-containing protein</fullName>
    </recommendedName>
</protein>
<dbReference type="Pfam" id="PF07992">
    <property type="entry name" value="Pyr_redox_2"/>
    <property type="match status" value="1"/>
</dbReference>
<evidence type="ECO:0000256" key="8">
    <source>
        <dbReference type="ARBA" id="ARBA00023004"/>
    </source>
</evidence>
<evidence type="ECO:0000256" key="4">
    <source>
        <dbReference type="ARBA" id="ARBA00022630"/>
    </source>
</evidence>
<dbReference type="eggNOG" id="COG1902">
    <property type="taxonomic scope" value="Bacteria"/>
</dbReference>
<comment type="caution">
    <text evidence="12">The sequence shown here is derived from an EMBL/GenBank/DDBJ whole genome shotgun (WGS) entry which is preliminary data.</text>
</comment>
<dbReference type="AlphaFoldDB" id="R2Q9K1"/>
<dbReference type="SUPFAM" id="SSF51905">
    <property type="entry name" value="FAD/NAD(P)-binding domain"/>
    <property type="match status" value="1"/>
</dbReference>